<name>A0ABQ3W2W7_9LACO</name>
<evidence type="ECO:0000313" key="2">
    <source>
        <dbReference type="EMBL" id="GHP14449.1"/>
    </source>
</evidence>
<dbReference type="EMBL" id="BNJR01000016">
    <property type="protein sequence ID" value="GHP14449.1"/>
    <property type="molecule type" value="Genomic_DNA"/>
</dbReference>
<dbReference type="Pfam" id="PF02464">
    <property type="entry name" value="CinA"/>
    <property type="match status" value="1"/>
</dbReference>
<keyword evidence="3" id="KW-1185">Reference proteome</keyword>
<proteinExistence type="predicted"/>
<dbReference type="SUPFAM" id="SSF142433">
    <property type="entry name" value="CinA-like"/>
    <property type="match status" value="1"/>
</dbReference>
<dbReference type="Proteomes" id="UP000604765">
    <property type="component" value="Unassembled WGS sequence"/>
</dbReference>
<dbReference type="Gene3D" id="3.90.950.20">
    <property type="entry name" value="CinA-like"/>
    <property type="match status" value="1"/>
</dbReference>
<sequence length="156" mass="16709">MDYQELVAQLNQKQLTITCAESLTGGEFQSNLSRQPEAGNVYVGGFITYATASKNKLLGVPKSVIDKAGVVSSLAAKQMAERARTIAETDIGISFTGVAGPDQLEGNPVGTVYIGLSTVNLEQAKQYRFSGDSPQIVQQTCEKGIELLHRLLTADE</sequence>
<dbReference type="NCBIfam" id="TIGR00199">
    <property type="entry name" value="PncC_domain"/>
    <property type="match status" value="1"/>
</dbReference>
<protein>
    <recommendedName>
        <fullName evidence="1">CinA C-terminal domain-containing protein</fullName>
    </recommendedName>
</protein>
<organism evidence="2 3">
    <name type="scientific">Lentilactobacillus fungorum</name>
    <dbReference type="NCBI Taxonomy" id="2201250"/>
    <lineage>
        <taxon>Bacteria</taxon>
        <taxon>Bacillati</taxon>
        <taxon>Bacillota</taxon>
        <taxon>Bacilli</taxon>
        <taxon>Lactobacillales</taxon>
        <taxon>Lactobacillaceae</taxon>
        <taxon>Lentilactobacillus</taxon>
    </lineage>
</organism>
<dbReference type="InterPro" id="IPR036653">
    <property type="entry name" value="CinA-like_C"/>
</dbReference>
<reference evidence="2 3" key="1">
    <citation type="journal article" date="2021" name="Int. J. Syst. Evol. Microbiol.">
        <title>Lentilactobacillus fungorum sp. nov., isolated from spent mushroom substrates.</title>
        <authorList>
            <person name="Tohno M."/>
            <person name="Tanizawa Y."/>
            <person name="Kojima Y."/>
            <person name="Sakamoto M."/>
            <person name="Ohkuma M."/>
            <person name="Kobayashi H."/>
        </authorList>
    </citation>
    <scope>NUCLEOTIDE SEQUENCE [LARGE SCALE GENOMIC DNA]</scope>
    <source>
        <strain evidence="2 3">YK48G</strain>
    </source>
</reference>
<accession>A0ABQ3W2W7</accession>
<evidence type="ECO:0000259" key="1">
    <source>
        <dbReference type="Pfam" id="PF02464"/>
    </source>
</evidence>
<dbReference type="InterPro" id="IPR008136">
    <property type="entry name" value="CinA_C"/>
</dbReference>
<gene>
    <name evidence="2" type="ORF">YK48G_18740</name>
</gene>
<evidence type="ECO:0000313" key="3">
    <source>
        <dbReference type="Proteomes" id="UP000604765"/>
    </source>
</evidence>
<dbReference type="RefSeq" id="WP_203630446.1">
    <property type="nucleotide sequence ID" value="NZ_BNJR01000016.1"/>
</dbReference>
<comment type="caution">
    <text evidence="2">The sequence shown here is derived from an EMBL/GenBank/DDBJ whole genome shotgun (WGS) entry which is preliminary data.</text>
</comment>
<feature type="domain" description="CinA C-terminal" evidence="1">
    <location>
        <begin position="5"/>
        <end position="152"/>
    </location>
</feature>